<dbReference type="InterPro" id="IPR027417">
    <property type="entry name" value="P-loop_NTPase"/>
</dbReference>
<gene>
    <name evidence="5" type="ORF">ACFPOF_22625</name>
</gene>
<keyword evidence="1" id="KW-0813">Transport</keyword>
<comment type="caution">
    <text evidence="5">The sequence shown here is derived from an EMBL/GenBank/DDBJ whole genome shotgun (WGS) entry which is preliminary data.</text>
</comment>
<dbReference type="CDD" id="cd03230">
    <property type="entry name" value="ABC_DR_subfamily_A"/>
    <property type="match status" value="1"/>
</dbReference>
<dbReference type="RefSeq" id="WP_378137125.1">
    <property type="nucleotide sequence ID" value="NZ_JBHSMI010000029.1"/>
</dbReference>
<sequence>MHNQTEHRLDGNSPVLGMKDVIGGYSPRRPVLHGVSITVMPGEMVGLIGLNGAGKSTAIKHILGLMVPHSGEVRVAGTTLEENPERYRSSAAYVPEQPSLISGLTVKEHLRWTAMAYRIEEAEASVRVAALAQAFRMTEALGSLPDTLSKGMKQKVMLMNALLVSPPLLIIDEPFLGLDPLAIRGLLEALDEARASGTGILLSSHILPALERKADRLVVMHRGRLIAEGTPVQVKAKAGCSGPGETLDDAFEALVAAEEGGVPRG</sequence>
<evidence type="ECO:0000256" key="2">
    <source>
        <dbReference type="ARBA" id="ARBA00022741"/>
    </source>
</evidence>
<evidence type="ECO:0000256" key="3">
    <source>
        <dbReference type="ARBA" id="ARBA00022840"/>
    </source>
</evidence>
<dbReference type="EMBL" id="JBHSMI010000029">
    <property type="protein sequence ID" value="MFC5405548.1"/>
    <property type="molecule type" value="Genomic_DNA"/>
</dbReference>
<protein>
    <submittedName>
        <fullName evidence="5">ABC transporter ATP-binding protein</fullName>
    </submittedName>
</protein>
<keyword evidence="6" id="KW-1185">Reference proteome</keyword>
<dbReference type="SMART" id="SM00382">
    <property type="entry name" value="AAA"/>
    <property type="match status" value="1"/>
</dbReference>
<evidence type="ECO:0000313" key="5">
    <source>
        <dbReference type="EMBL" id="MFC5405548.1"/>
    </source>
</evidence>
<dbReference type="Gene3D" id="3.40.50.300">
    <property type="entry name" value="P-loop containing nucleotide triphosphate hydrolases"/>
    <property type="match status" value="1"/>
</dbReference>
<feature type="domain" description="ABC transporter" evidence="4">
    <location>
        <begin position="16"/>
        <end position="247"/>
    </location>
</feature>
<dbReference type="GO" id="GO:0005524">
    <property type="term" value="F:ATP binding"/>
    <property type="evidence" value="ECO:0007669"/>
    <property type="project" value="UniProtKB-KW"/>
</dbReference>
<organism evidence="5 6">
    <name type="scientific">Cohnella soli</name>
    <dbReference type="NCBI Taxonomy" id="425005"/>
    <lineage>
        <taxon>Bacteria</taxon>
        <taxon>Bacillati</taxon>
        <taxon>Bacillota</taxon>
        <taxon>Bacilli</taxon>
        <taxon>Bacillales</taxon>
        <taxon>Paenibacillaceae</taxon>
        <taxon>Cohnella</taxon>
    </lineage>
</organism>
<dbReference type="PANTHER" id="PTHR42939:SF2">
    <property type="entry name" value="ABC-TYPE TRANSPORTER ATP-BINDING PROTEIN ECSA"/>
    <property type="match status" value="1"/>
</dbReference>
<dbReference type="InterPro" id="IPR003439">
    <property type="entry name" value="ABC_transporter-like_ATP-bd"/>
</dbReference>
<evidence type="ECO:0000259" key="4">
    <source>
        <dbReference type="PROSITE" id="PS50893"/>
    </source>
</evidence>
<dbReference type="Proteomes" id="UP001596113">
    <property type="component" value="Unassembled WGS sequence"/>
</dbReference>
<reference evidence="6" key="1">
    <citation type="journal article" date="2019" name="Int. J. Syst. Evol. Microbiol.">
        <title>The Global Catalogue of Microorganisms (GCM) 10K type strain sequencing project: providing services to taxonomists for standard genome sequencing and annotation.</title>
        <authorList>
            <consortium name="The Broad Institute Genomics Platform"/>
            <consortium name="The Broad Institute Genome Sequencing Center for Infectious Disease"/>
            <person name="Wu L."/>
            <person name="Ma J."/>
        </authorList>
    </citation>
    <scope>NUCLEOTIDE SEQUENCE [LARGE SCALE GENOMIC DNA]</scope>
    <source>
        <strain evidence="6">CGMCC 1.18575</strain>
    </source>
</reference>
<keyword evidence="2" id="KW-0547">Nucleotide-binding</keyword>
<proteinExistence type="predicted"/>
<keyword evidence="3 5" id="KW-0067">ATP-binding</keyword>
<name>A0ABW0HYC5_9BACL</name>
<accession>A0ABW0HYC5</accession>
<dbReference type="InterPro" id="IPR003593">
    <property type="entry name" value="AAA+_ATPase"/>
</dbReference>
<evidence type="ECO:0000256" key="1">
    <source>
        <dbReference type="ARBA" id="ARBA00022448"/>
    </source>
</evidence>
<dbReference type="Pfam" id="PF00005">
    <property type="entry name" value="ABC_tran"/>
    <property type="match status" value="1"/>
</dbReference>
<evidence type="ECO:0000313" key="6">
    <source>
        <dbReference type="Proteomes" id="UP001596113"/>
    </source>
</evidence>
<dbReference type="PROSITE" id="PS50893">
    <property type="entry name" value="ABC_TRANSPORTER_2"/>
    <property type="match status" value="1"/>
</dbReference>
<dbReference type="PANTHER" id="PTHR42939">
    <property type="entry name" value="ABC TRANSPORTER ATP-BINDING PROTEIN ALBC-RELATED"/>
    <property type="match status" value="1"/>
</dbReference>
<dbReference type="SUPFAM" id="SSF52540">
    <property type="entry name" value="P-loop containing nucleoside triphosphate hydrolases"/>
    <property type="match status" value="1"/>
</dbReference>
<dbReference type="InterPro" id="IPR051782">
    <property type="entry name" value="ABC_Transporter_VariousFunc"/>
</dbReference>